<organism evidence="1 2">
    <name type="scientific">Weizmannia acidilactici</name>
    <dbReference type="NCBI Taxonomy" id="2607726"/>
    <lineage>
        <taxon>Bacteria</taxon>
        <taxon>Bacillati</taxon>
        <taxon>Bacillota</taxon>
        <taxon>Bacilli</taxon>
        <taxon>Bacillales</taxon>
        <taxon>Bacillaceae</taxon>
        <taxon>Heyndrickxia</taxon>
    </lineage>
</organism>
<dbReference type="EMBL" id="BKZQ01000018">
    <property type="protein sequence ID" value="GER70344.1"/>
    <property type="molecule type" value="Genomic_DNA"/>
</dbReference>
<dbReference type="Proteomes" id="UP000391919">
    <property type="component" value="Unassembled WGS sequence"/>
</dbReference>
<evidence type="ECO:0000313" key="1">
    <source>
        <dbReference type="EMBL" id="GER70344.1"/>
    </source>
</evidence>
<gene>
    <name evidence="1" type="ORF">BpJC7_16470</name>
</gene>
<name>A0A5J4JMY5_9BACI</name>
<evidence type="ECO:0000313" key="2">
    <source>
        <dbReference type="Proteomes" id="UP000391919"/>
    </source>
</evidence>
<keyword evidence="2" id="KW-1185">Reference proteome</keyword>
<comment type="caution">
    <text evidence="1">The sequence shown here is derived from an EMBL/GenBank/DDBJ whole genome shotgun (WGS) entry which is preliminary data.</text>
</comment>
<protein>
    <submittedName>
        <fullName evidence="1">Uncharacterized protein</fullName>
    </submittedName>
</protein>
<accession>A0A5J4JMY5</accession>
<proteinExistence type="predicted"/>
<reference evidence="1 2" key="1">
    <citation type="submission" date="2019-09" db="EMBL/GenBank/DDBJ databases">
        <title>Draft genome sequence of Bacillus sp. JC-7.</title>
        <authorList>
            <person name="Tanaka N."/>
            <person name="Shiwa Y."/>
            <person name="Fujita N."/>
            <person name="Tanasupawat S."/>
        </authorList>
    </citation>
    <scope>NUCLEOTIDE SEQUENCE [LARGE SCALE GENOMIC DNA]</scope>
    <source>
        <strain evidence="1 2">JC-7</strain>
    </source>
</reference>
<dbReference type="AlphaFoldDB" id="A0A5J4JMY5"/>
<sequence>MHPNSEENQVHEIHEAVVHDLDHTESIHFIKKIFPEMKETKSGLAARLENTVLEIRFDRNICCNFQPGASLDKKVQIENLSLGI</sequence>